<proteinExistence type="inferred from homology"/>
<comment type="caution">
    <text evidence="9">The sequence shown here is derived from an EMBL/GenBank/DDBJ whole genome shotgun (WGS) entry which is preliminary data.</text>
</comment>
<feature type="transmembrane region" description="Helical" evidence="8">
    <location>
        <begin position="93"/>
        <end position="111"/>
    </location>
</feature>
<keyword evidence="2 8" id="KW-0813">Transport</keyword>
<dbReference type="InterPro" id="IPR010968">
    <property type="entry name" value="RnfE"/>
</dbReference>
<keyword evidence="3 8" id="KW-0812">Transmembrane</keyword>
<dbReference type="NCBIfam" id="NF009070">
    <property type="entry name" value="PRK12405.1"/>
    <property type="match status" value="1"/>
</dbReference>
<feature type="transmembrane region" description="Helical" evidence="8">
    <location>
        <begin position="70"/>
        <end position="87"/>
    </location>
</feature>
<accession>A0A926I3H0</accession>
<protein>
    <recommendedName>
        <fullName evidence="8">Ion-translocating oxidoreductase complex subunit E</fullName>
        <ecNumber evidence="8">7.-.-.-</ecNumber>
    </recommendedName>
    <alternativeName>
        <fullName evidence="8">Rnf electron transport complex subunit E</fullName>
    </alternativeName>
</protein>
<organism evidence="9 10">
    <name type="scientific">Ligaoa zhengdingensis</name>
    <dbReference type="NCBI Taxonomy" id="2763658"/>
    <lineage>
        <taxon>Bacteria</taxon>
        <taxon>Bacillati</taxon>
        <taxon>Bacillota</taxon>
        <taxon>Clostridia</taxon>
        <taxon>Eubacteriales</taxon>
        <taxon>Oscillospiraceae</taxon>
        <taxon>Ligaoa</taxon>
    </lineage>
</organism>
<feature type="transmembrane region" description="Helical" evidence="8">
    <location>
        <begin position="123"/>
        <end position="147"/>
    </location>
</feature>
<comment type="subcellular location">
    <subcellularLocation>
        <location evidence="8">Cell membrane</location>
        <topology evidence="8">Multi-pass membrane protein</topology>
    </subcellularLocation>
    <subcellularLocation>
        <location evidence="1">Endomembrane system</location>
        <topology evidence="1">Multi-pass membrane protein</topology>
    </subcellularLocation>
</comment>
<feature type="transmembrane region" description="Helical" evidence="8">
    <location>
        <begin position="170"/>
        <end position="190"/>
    </location>
</feature>
<evidence type="ECO:0000256" key="3">
    <source>
        <dbReference type="ARBA" id="ARBA00022692"/>
    </source>
</evidence>
<dbReference type="GO" id="GO:0005886">
    <property type="term" value="C:plasma membrane"/>
    <property type="evidence" value="ECO:0007669"/>
    <property type="project" value="UniProtKB-SubCell"/>
</dbReference>
<dbReference type="Pfam" id="PF02508">
    <property type="entry name" value="Rnf-Nqr"/>
    <property type="match status" value="1"/>
</dbReference>
<name>A0A926I3H0_9FIRM</name>
<dbReference type="EMBL" id="JACRST010000001">
    <property type="protein sequence ID" value="MBC8545508.1"/>
    <property type="molecule type" value="Genomic_DNA"/>
</dbReference>
<dbReference type="PANTHER" id="PTHR30586:SF0">
    <property type="entry name" value="ION-TRANSLOCATING OXIDOREDUCTASE COMPLEX SUBUNIT E"/>
    <property type="match status" value="1"/>
</dbReference>
<comment type="similarity">
    <text evidence="8">Belongs to the NqrDE/RnfAE family.</text>
</comment>
<dbReference type="Proteomes" id="UP000653127">
    <property type="component" value="Unassembled WGS sequence"/>
</dbReference>
<evidence type="ECO:0000256" key="8">
    <source>
        <dbReference type="HAMAP-Rule" id="MF_00478"/>
    </source>
</evidence>
<comment type="function">
    <text evidence="8">Part of a membrane-bound complex that couples electron transfer with translocation of ions across the membrane.</text>
</comment>
<evidence type="ECO:0000256" key="2">
    <source>
        <dbReference type="ARBA" id="ARBA00022448"/>
    </source>
</evidence>
<keyword evidence="4 8" id="KW-1278">Translocase</keyword>
<evidence type="ECO:0000313" key="10">
    <source>
        <dbReference type="Proteomes" id="UP000653127"/>
    </source>
</evidence>
<evidence type="ECO:0000256" key="5">
    <source>
        <dbReference type="ARBA" id="ARBA00022982"/>
    </source>
</evidence>
<keyword evidence="8" id="KW-1003">Cell membrane</keyword>
<comment type="subunit">
    <text evidence="8">The complex is composed of six subunits: RnfA, RnfB, RnfC, RnfD, RnfE and RnfG.</text>
</comment>
<keyword evidence="7 8" id="KW-0472">Membrane</keyword>
<keyword evidence="10" id="KW-1185">Reference proteome</keyword>
<dbReference type="HAMAP" id="MF_00478">
    <property type="entry name" value="RsxE_RnfE"/>
    <property type="match status" value="1"/>
</dbReference>
<evidence type="ECO:0000313" key="9">
    <source>
        <dbReference type="EMBL" id="MBC8545508.1"/>
    </source>
</evidence>
<evidence type="ECO:0000256" key="1">
    <source>
        <dbReference type="ARBA" id="ARBA00004127"/>
    </source>
</evidence>
<keyword evidence="5 8" id="KW-0249">Electron transport</keyword>
<keyword evidence="6 8" id="KW-1133">Transmembrane helix</keyword>
<dbReference type="GO" id="GO:0012505">
    <property type="term" value="C:endomembrane system"/>
    <property type="evidence" value="ECO:0007669"/>
    <property type="project" value="UniProtKB-SubCell"/>
</dbReference>
<dbReference type="EC" id="7.-.-.-" evidence="8"/>
<sequence length="224" mass="23589">MSNLQVLLNGLIRENPILVLVLGTCPFLATTTTASNAFGMGLSVTAVLLGSNVVISLLKKVIPNTVRIPCYIVIIASFVTVVSFVLEAYQRDIFQSLGIFLPLITVNCIILGRAEMFANKNTVAASACDAIGMGLGFTGALLVMSSIREIIGNGTWMGINLTADLIEPMAILKMAPGGFFVFGLLIAIVNKFSSKKPAKKVGCAGCPMASACGHEGEKKEGECK</sequence>
<dbReference type="PANTHER" id="PTHR30586">
    <property type="entry name" value="ELECTRON TRANSPORT COMPLEX PROTEIN RNFE"/>
    <property type="match status" value="1"/>
</dbReference>
<evidence type="ECO:0000256" key="7">
    <source>
        <dbReference type="ARBA" id="ARBA00023136"/>
    </source>
</evidence>
<dbReference type="PIRSF" id="PIRSF006102">
    <property type="entry name" value="NQR_DE"/>
    <property type="match status" value="1"/>
</dbReference>
<evidence type="ECO:0000256" key="4">
    <source>
        <dbReference type="ARBA" id="ARBA00022967"/>
    </source>
</evidence>
<gene>
    <name evidence="8" type="primary">rnfE</name>
    <name evidence="9" type="ORF">H8711_00970</name>
</gene>
<dbReference type="GO" id="GO:0022900">
    <property type="term" value="P:electron transport chain"/>
    <property type="evidence" value="ECO:0007669"/>
    <property type="project" value="UniProtKB-UniRule"/>
</dbReference>
<dbReference type="AlphaFoldDB" id="A0A926I3H0"/>
<dbReference type="InterPro" id="IPR003667">
    <property type="entry name" value="NqrDE/RnfAE"/>
</dbReference>
<evidence type="ECO:0000256" key="6">
    <source>
        <dbReference type="ARBA" id="ARBA00022989"/>
    </source>
</evidence>
<feature type="transmembrane region" description="Helical" evidence="8">
    <location>
        <begin position="37"/>
        <end position="58"/>
    </location>
</feature>
<reference evidence="9" key="1">
    <citation type="submission" date="2020-08" db="EMBL/GenBank/DDBJ databases">
        <title>Genome public.</title>
        <authorList>
            <person name="Liu C."/>
            <person name="Sun Q."/>
        </authorList>
    </citation>
    <scope>NUCLEOTIDE SEQUENCE</scope>
    <source>
        <strain evidence="9">NSJ-31</strain>
    </source>
</reference>
<dbReference type="NCBIfam" id="TIGR01948">
    <property type="entry name" value="rnfE"/>
    <property type="match status" value="1"/>
</dbReference>